<name>A0ABQ2V3D2_9PSEU</name>
<evidence type="ECO:0000313" key="2">
    <source>
        <dbReference type="EMBL" id="GGU66639.1"/>
    </source>
</evidence>
<evidence type="ECO:0008006" key="4">
    <source>
        <dbReference type="Google" id="ProtNLM"/>
    </source>
</evidence>
<keyword evidence="3" id="KW-1185">Reference proteome</keyword>
<dbReference type="Gene3D" id="3.30.1310.10">
    <property type="entry name" value="Nucleoid-associated protein YbaB-like domain"/>
    <property type="match status" value="1"/>
</dbReference>
<feature type="region of interest" description="Disordered" evidence="1">
    <location>
        <begin position="107"/>
        <end position="150"/>
    </location>
</feature>
<dbReference type="SUPFAM" id="SSF82607">
    <property type="entry name" value="YbaB-like"/>
    <property type="match status" value="1"/>
</dbReference>
<gene>
    <name evidence="2" type="ORF">GCM10010178_68110</name>
</gene>
<dbReference type="EMBL" id="BMRE01000041">
    <property type="protein sequence ID" value="GGU66639.1"/>
    <property type="molecule type" value="Genomic_DNA"/>
</dbReference>
<evidence type="ECO:0000313" key="3">
    <source>
        <dbReference type="Proteomes" id="UP000649573"/>
    </source>
</evidence>
<evidence type="ECO:0000256" key="1">
    <source>
        <dbReference type="SAM" id="MobiDB-lite"/>
    </source>
</evidence>
<proteinExistence type="predicted"/>
<dbReference type="InterPro" id="IPR004401">
    <property type="entry name" value="YbaB/EbfC"/>
</dbReference>
<dbReference type="Proteomes" id="UP000649573">
    <property type="component" value="Unassembled WGS sequence"/>
</dbReference>
<protein>
    <recommendedName>
        <fullName evidence="4">YbaB/EbfC DNA-binding family protein</fullName>
    </recommendedName>
</protein>
<sequence>MTRGMNLFGSDPSEVERGLDEWVAGFERKAARYQELQHRVEEVRLSATSSNGVATVTVDANGNLVDIRFSDRIVQTTPDELRAQVLGALKRAKTQIAARVREVADDTLGPEARDSADRITGYYEQKFGAPDEPPPPPPRDDEDYGGSIYR</sequence>
<organism evidence="2 3">
    <name type="scientific">Lentzea flava</name>
    <dbReference type="NCBI Taxonomy" id="103732"/>
    <lineage>
        <taxon>Bacteria</taxon>
        <taxon>Bacillati</taxon>
        <taxon>Actinomycetota</taxon>
        <taxon>Actinomycetes</taxon>
        <taxon>Pseudonocardiales</taxon>
        <taxon>Pseudonocardiaceae</taxon>
        <taxon>Lentzea</taxon>
    </lineage>
</organism>
<dbReference type="RefSeq" id="WP_189257859.1">
    <property type="nucleotide sequence ID" value="NZ_BMRE01000041.1"/>
</dbReference>
<dbReference type="Pfam" id="PF02575">
    <property type="entry name" value="YbaB_DNA_bd"/>
    <property type="match status" value="1"/>
</dbReference>
<dbReference type="InterPro" id="IPR036894">
    <property type="entry name" value="YbaB-like_sf"/>
</dbReference>
<comment type="caution">
    <text evidence="2">The sequence shown here is derived from an EMBL/GenBank/DDBJ whole genome shotgun (WGS) entry which is preliminary data.</text>
</comment>
<reference evidence="3" key="1">
    <citation type="journal article" date="2019" name="Int. J. Syst. Evol. Microbiol.">
        <title>The Global Catalogue of Microorganisms (GCM) 10K type strain sequencing project: providing services to taxonomists for standard genome sequencing and annotation.</title>
        <authorList>
            <consortium name="The Broad Institute Genomics Platform"/>
            <consortium name="The Broad Institute Genome Sequencing Center for Infectious Disease"/>
            <person name="Wu L."/>
            <person name="Ma J."/>
        </authorList>
    </citation>
    <scope>NUCLEOTIDE SEQUENCE [LARGE SCALE GENOMIC DNA]</scope>
    <source>
        <strain evidence="3">JCM 3296</strain>
    </source>
</reference>
<accession>A0ABQ2V3D2</accession>